<dbReference type="Proteomes" id="UP001153069">
    <property type="component" value="Unassembled WGS sequence"/>
</dbReference>
<keyword evidence="4" id="KW-1185">Reference proteome</keyword>
<keyword evidence="2" id="KW-0812">Transmembrane</keyword>
<protein>
    <submittedName>
        <fullName evidence="3">Uncharacterized protein</fullName>
    </submittedName>
</protein>
<organism evidence="3 4">
    <name type="scientific">Seminavis robusta</name>
    <dbReference type="NCBI Taxonomy" id="568900"/>
    <lineage>
        <taxon>Eukaryota</taxon>
        <taxon>Sar</taxon>
        <taxon>Stramenopiles</taxon>
        <taxon>Ochrophyta</taxon>
        <taxon>Bacillariophyta</taxon>
        <taxon>Bacillariophyceae</taxon>
        <taxon>Bacillariophycidae</taxon>
        <taxon>Naviculales</taxon>
        <taxon>Naviculaceae</taxon>
        <taxon>Seminavis</taxon>
    </lineage>
</organism>
<dbReference type="AlphaFoldDB" id="A0A9N8EZ99"/>
<feature type="compositionally biased region" description="Basic residues" evidence="1">
    <location>
        <begin position="7"/>
        <end position="20"/>
    </location>
</feature>
<evidence type="ECO:0000313" key="3">
    <source>
        <dbReference type="EMBL" id="CAB9527465.1"/>
    </source>
</evidence>
<keyword evidence="2" id="KW-1133">Transmembrane helix</keyword>
<evidence type="ECO:0000256" key="1">
    <source>
        <dbReference type="SAM" id="MobiDB-lite"/>
    </source>
</evidence>
<proteinExistence type="predicted"/>
<gene>
    <name evidence="3" type="ORF">SEMRO_2001_G310320.1</name>
</gene>
<evidence type="ECO:0000256" key="2">
    <source>
        <dbReference type="SAM" id="Phobius"/>
    </source>
</evidence>
<keyword evidence="2" id="KW-0472">Membrane</keyword>
<dbReference type="PANTHER" id="PTHR31485:SF7">
    <property type="entry name" value="PEPTIDYL SERINE ALPHA-GALACTOSYLTRANSFERASE"/>
    <property type="match status" value="1"/>
</dbReference>
<feature type="transmembrane region" description="Helical" evidence="2">
    <location>
        <begin position="29"/>
        <end position="51"/>
    </location>
</feature>
<accession>A0A9N8EZ99</accession>
<dbReference type="OrthoDB" id="2015991at2759"/>
<sequence length="509" mass="58398">MTSSRHPLLHHHSHHSHHPSSSRNGTKQILLIATFCFALLIVVGTQCYAAMGRTDLLTQNPHSAAFVTKDDYISDSVVEYRKEGSDEGQPQNSPEEPGLDYNGTPLHVVFSTSCSEQMHWESYTFFYHAFKVRQPGTVTRIASGCTDKEAEFALQFHRESIQTMSDRFRLHLTPDFSKQRLTDKSNYKYMNKPFGLRSWLENVLQMNSTDSRRPRGVEDGVVILMDPDMVLLRPLVHDFSKEDVIWVEDNPATTMVKHGFPMAQQDGYLGNQWMYINGTFITGDPTITKPKDKFGPLYWNTGPPYLATVKDMYDISVLWTDYAPRVDHINPGLFAEMQGFIWATYKLNLPHTLIKSIVVSTTKAHHREGWAYIDNLPDSEVCVPSPAMKLPIGLHYCKRYGLGPDFFFSKYRLKKNYLNCEKNLLQPPPKDIHTKYDYFISPPPPHGKPPKELEKKSFTQKQAKREGFMLCGLIHAVNEAATYYKKHNCDDKIANFNKVYTIRNDPGKY</sequence>
<dbReference type="PANTHER" id="PTHR31485">
    <property type="entry name" value="PEPTIDYL SERINE ALPHA-GALACTOSYLTRANSFERASE"/>
    <property type="match status" value="1"/>
</dbReference>
<evidence type="ECO:0000313" key="4">
    <source>
        <dbReference type="Proteomes" id="UP001153069"/>
    </source>
</evidence>
<feature type="region of interest" description="Disordered" evidence="1">
    <location>
        <begin position="80"/>
        <end position="100"/>
    </location>
</feature>
<dbReference type="EMBL" id="CAICTM010001999">
    <property type="protein sequence ID" value="CAB9527465.1"/>
    <property type="molecule type" value="Genomic_DNA"/>
</dbReference>
<reference evidence="3" key="1">
    <citation type="submission" date="2020-06" db="EMBL/GenBank/DDBJ databases">
        <authorList>
            <consortium name="Plant Systems Biology data submission"/>
        </authorList>
    </citation>
    <scope>NUCLEOTIDE SEQUENCE</scope>
    <source>
        <strain evidence="3">D6</strain>
    </source>
</reference>
<dbReference type="GO" id="GO:0016757">
    <property type="term" value="F:glycosyltransferase activity"/>
    <property type="evidence" value="ECO:0007669"/>
    <property type="project" value="InterPro"/>
</dbReference>
<feature type="region of interest" description="Disordered" evidence="1">
    <location>
        <begin position="1"/>
        <end position="23"/>
    </location>
</feature>
<name>A0A9N8EZ99_9STRA</name>
<dbReference type="InterPro" id="IPR044845">
    <property type="entry name" value="HPAT/SRGT1-like"/>
</dbReference>
<comment type="caution">
    <text evidence="3">The sequence shown here is derived from an EMBL/GenBank/DDBJ whole genome shotgun (WGS) entry which is preliminary data.</text>
</comment>